<dbReference type="STRING" id="205917.A0A4Y9XQN9"/>
<dbReference type="PANTHER" id="PTHR42100:SF1">
    <property type="entry name" value="OXIDOREDUCTASE 178 KDA SUBUNIT, PUTATIVE (AFU_ORTHOLOGUE AFUA_8G04320)-RELATED"/>
    <property type="match status" value="1"/>
</dbReference>
<sequence length="279" mass="30792">MAPEYWMREGGERAVHRLRTDGLKTVSEAEEESSGEEGMSRSRRGAHEELEIGLELGMDRTVPAREPEGASGGGSPRTVTATVTRNVTRRRHTRIPPTTNQARDILQHTAPILITMSLARAALHAARPKHAVVALAQCRLASSDSHAHDEHHHAVDAHHDTTQYPQEGFTSSGWLYTVVGGLALVGFYKFAPSSEEDNIVSRYISHYRTPAETWEHANNKHLQLSAELQDSTLVLQHAVQSPVRRMRFPQALDMASPFNVPVGLEVDVSHVKAKTDSAL</sequence>
<protein>
    <submittedName>
        <fullName evidence="2">Uncharacterized protein</fullName>
    </submittedName>
</protein>
<accession>A0A4Y9XQN9</accession>
<keyword evidence="3" id="KW-1185">Reference proteome</keyword>
<proteinExistence type="predicted"/>
<evidence type="ECO:0000256" key="1">
    <source>
        <dbReference type="SAM" id="MobiDB-lite"/>
    </source>
</evidence>
<dbReference type="EMBL" id="SEOQ01001376">
    <property type="protein sequence ID" value="TFY52082.1"/>
    <property type="molecule type" value="Genomic_DNA"/>
</dbReference>
<reference evidence="2 3" key="1">
    <citation type="submission" date="2019-02" db="EMBL/GenBank/DDBJ databases">
        <title>Genome sequencing of the rare red list fungi Dentipellis fragilis.</title>
        <authorList>
            <person name="Buettner E."/>
            <person name="Kellner H."/>
        </authorList>
    </citation>
    <scope>NUCLEOTIDE SEQUENCE [LARGE SCALE GENOMIC DNA]</scope>
    <source>
        <strain evidence="2 3">DSM 105465</strain>
    </source>
</reference>
<comment type="caution">
    <text evidence="2">The sequence shown here is derived from an EMBL/GenBank/DDBJ whole genome shotgun (WGS) entry which is preliminary data.</text>
</comment>
<dbReference type="GO" id="GO:0005739">
    <property type="term" value="C:mitochondrion"/>
    <property type="evidence" value="ECO:0007669"/>
    <property type="project" value="InterPro"/>
</dbReference>
<dbReference type="OrthoDB" id="2120038at2759"/>
<dbReference type="InterPro" id="IPR034444">
    <property type="entry name" value="Nuo17.8"/>
</dbReference>
<gene>
    <name evidence="2" type="ORF">EVG20_g10712</name>
</gene>
<name>A0A4Y9XQN9_9AGAM</name>
<dbReference type="PANTHER" id="PTHR42100">
    <property type="entry name" value="OXIDOREDUCTASE 178 KDA SUBUNIT, PUTATIVE (AFU_ORTHOLOGUE AFUA_8G04320)-RELATED"/>
    <property type="match status" value="1"/>
</dbReference>
<organism evidence="2 3">
    <name type="scientific">Dentipellis fragilis</name>
    <dbReference type="NCBI Taxonomy" id="205917"/>
    <lineage>
        <taxon>Eukaryota</taxon>
        <taxon>Fungi</taxon>
        <taxon>Dikarya</taxon>
        <taxon>Basidiomycota</taxon>
        <taxon>Agaricomycotina</taxon>
        <taxon>Agaricomycetes</taxon>
        <taxon>Russulales</taxon>
        <taxon>Hericiaceae</taxon>
        <taxon>Dentipellis</taxon>
    </lineage>
</organism>
<feature type="region of interest" description="Disordered" evidence="1">
    <location>
        <begin position="17"/>
        <end position="46"/>
    </location>
</feature>
<evidence type="ECO:0000313" key="2">
    <source>
        <dbReference type="EMBL" id="TFY52082.1"/>
    </source>
</evidence>
<evidence type="ECO:0000313" key="3">
    <source>
        <dbReference type="Proteomes" id="UP000298327"/>
    </source>
</evidence>
<dbReference type="AlphaFoldDB" id="A0A4Y9XQN9"/>
<dbReference type="Proteomes" id="UP000298327">
    <property type="component" value="Unassembled WGS sequence"/>
</dbReference>